<dbReference type="Proteomes" id="UP000479300">
    <property type="component" value="Unassembled WGS sequence"/>
</dbReference>
<dbReference type="AlphaFoldDB" id="A0A6L9JR34"/>
<dbReference type="GeneID" id="48848780"/>
<accession>A0A6L9JR34</accession>
<evidence type="ECO:0000313" key="1">
    <source>
        <dbReference type="EMBL" id="NDL40484.1"/>
    </source>
</evidence>
<name>A0A6L9JR34_PHOLM</name>
<comment type="caution">
    <text evidence="1">The sequence shown here is derived from an EMBL/GenBank/DDBJ whole genome shotgun (WGS) entry which is preliminary data.</text>
</comment>
<protein>
    <submittedName>
        <fullName evidence="1">Uncharacterized protein</fullName>
    </submittedName>
</protein>
<organism evidence="1 2">
    <name type="scientific">Photorhabdus laumondii subsp. laumondii</name>
    <name type="common">Photorhabdus luminescens subsp. laumondii</name>
    <dbReference type="NCBI Taxonomy" id="141679"/>
    <lineage>
        <taxon>Bacteria</taxon>
        <taxon>Pseudomonadati</taxon>
        <taxon>Pseudomonadota</taxon>
        <taxon>Gammaproteobacteria</taxon>
        <taxon>Enterobacterales</taxon>
        <taxon>Morganellaceae</taxon>
        <taxon>Photorhabdus</taxon>
    </lineage>
</organism>
<dbReference type="RefSeq" id="WP_011146737.1">
    <property type="nucleotide sequence ID" value="NZ_CAWMTZ010000036.1"/>
</dbReference>
<reference evidence="1 2" key="1">
    <citation type="submission" date="2019-12" db="EMBL/GenBank/DDBJ databases">
        <title>Engineering Photorhabdus to improve their lethality against agricultural pests.</title>
        <authorList>
            <person name="Machado R.A.R."/>
        </authorList>
    </citation>
    <scope>NUCLEOTIDE SEQUENCE [LARGE SCALE GENOMIC DNA]</scope>
    <source>
        <strain evidence="1 2">EN01</strain>
    </source>
</reference>
<gene>
    <name evidence="1" type="ORF">GPY51_17365</name>
</gene>
<proteinExistence type="predicted"/>
<dbReference type="KEGG" id="plum:A4R40_12520"/>
<dbReference type="EMBL" id="WSFA01000046">
    <property type="protein sequence ID" value="NDL40484.1"/>
    <property type="molecule type" value="Genomic_DNA"/>
</dbReference>
<evidence type="ECO:0000313" key="2">
    <source>
        <dbReference type="Proteomes" id="UP000479300"/>
    </source>
</evidence>
<sequence>MYDSKKKNSEPTTKKKFERSNYSQWDDSINHYEDMNRARIKNRNDILTTVDYFGEKKKTMHTFEYQSDIKHDTNFNNKNKSLFESFAASFVLQNPSFFSGVIDKLSKKLFNIISKIDERNNFQKKLYDFIEKDTSPEGQFGRFTLGKNEILNVLQVKSDTPQLFVKKMLLIKSLGAFIIDFSSKDIGNYDFIFDGKGREVNDIIEKNRPTNLFKVRGRTNIKSSQHRSDIGILDTPTFDSLTEEQKSFLTIPELTKRRPLFRTFTHELDAEDKRVVESVFVNRTFDCDSPLIGSVSGSTSCVLVAADILFPDMTMVERKKLAIATFAFLVGGGYHSATEVFDVAYPGLDLNKEIEELIENNPIQENAGVATLRQLIGNSGF</sequence>